<feature type="region of interest" description="Disordered" evidence="1">
    <location>
        <begin position="668"/>
        <end position="688"/>
    </location>
</feature>
<dbReference type="EMBL" id="GG662621">
    <property type="protein sequence ID" value="EAS00379.1"/>
    <property type="molecule type" value="Genomic_DNA"/>
</dbReference>
<feature type="compositionally biased region" description="Basic and acidic residues" evidence="1">
    <location>
        <begin position="537"/>
        <end position="546"/>
    </location>
</feature>
<sequence>MSSPIRKANHTPSIPFNEEAEKTAIFLPAIDLKSQNTTPRSSLVQAPLSHQATANSQSSIQSNFIYNQKSVEKTYIHDNSKRNYQSSCQQDILNGVQRISKEPSNQKELGLLKEASIIHNYGPNRRSIQLNQSNERSGQNLYNNSYGYQINLERDLRLNQSYEVNISNSARSKQNNYSNSINSSLVSINNQQKYRSQSCQRKPSDQLILGSIDFNNFNHIYAFTPQSAPNSQIEGTFITRKNINQIKTLSYPHTNIVDQHISQQQHQRQAKEDNLITLNKIKESTTPNPLSNPFDPLKQETQIHFDTDGCRKKMQDEAQSQSEIKRDNRFPKGFFVQTPTSSKRRTIRLNQNIYQTPIEKKENQIQSFTNINEYQFTFGDEESEIQDNNLQNNIQSSKNSNMYQLQNQSLKVGYQFDNNQLEKIKQCNQDDKHKDYLNQQITKNDVCRSVAAKGGISLSANQQRPDENAVIDQVTFGLFPMRDHSSNQNQNLIIHSPLNESPVQTTSAGVRKYQKPKSLLFKKMFEKVNSLIDDQKRADCSQHQENSEIGDSPLHGSERLINSKNYQQRQNMAKVFHSRQSSPKNKQFRQPNGKKIGLASSILEQIKDADNQIQMINYAQSRNNQESPQDRECVQQTPKSIENSKKNSVENDKNQVFLQFQKKLSFQLNNNQNTNTTTETQKNPQLYPLNSQVKNKNSIKSSDHQQQDGLTQVVCQNNDKLNKWLQEHSQFKQSSIADYQMYVGISCYSVTPNQQQSARASYNQEDEQNKLPNNTFTDKTRLYNNVQISNNIQQMQITNQIQNNNDTSINNIQRQSAQKIQIQSNKLSLKQKQTTKKHLQANFKLNSASDLDIQNAQIGQSSNCSPKSLKKKAVVRKLSSLQINDQSPSPDENAQLKQNQCNQIIDKLGDLQKISQDSIQIKNSQYKTDKQQNKNLSIKQSLQFEKISSIKKDSKIKGENTKNNANKNIGPWINEKDDIEDDIMMERILQNQTQIKIQ</sequence>
<dbReference type="RefSeq" id="XP_001020624.1">
    <property type="nucleotide sequence ID" value="XM_001020624.2"/>
</dbReference>
<feature type="compositionally biased region" description="Polar residues" evidence="1">
    <location>
        <begin position="578"/>
        <end position="590"/>
    </location>
</feature>
<gene>
    <name evidence="2" type="ORF">TTHERM_00219520</name>
</gene>
<feature type="region of interest" description="Disordered" evidence="1">
    <location>
        <begin position="621"/>
        <end position="649"/>
    </location>
</feature>
<dbReference type="InParanoid" id="I7MFN5"/>
<dbReference type="Proteomes" id="UP000009168">
    <property type="component" value="Unassembled WGS sequence"/>
</dbReference>
<feature type="region of interest" description="Disordered" evidence="1">
    <location>
        <begin position="537"/>
        <end position="558"/>
    </location>
</feature>
<evidence type="ECO:0000256" key="1">
    <source>
        <dbReference type="SAM" id="MobiDB-lite"/>
    </source>
</evidence>
<protein>
    <submittedName>
        <fullName evidence="2">Uncharacterized protein</fullName>
    </submittedName>
</protein>
<dbReference type="KEGG" id="tet:TTHERM_00219520"/>
<evidence type="ECO:0000313" key="3">
    <source>
        <dbReference type="Proteomes" id="UP000009168"/>
    </source>
</evidence>
<organism evidence="2 3">
    <name type="scientific">Tetrahymena thermophila (strain SB210)</name>
    <dbReference type="NCBI Taxonomy" id="312017"/>
    <lineage>
        <taxon>Eukaryota</taxon>
        <taxon>Sar</taxon>
        <taxon>Alveolata</taxon>
        <taxon>Ciliophora</taxon>
        <taxon>Intramacronucleata</taxon>
        <taxon>Oligohymenophorea</taxon>
        <taxon>Hymenostomatida</taxon>
        <taxon>Tetrahymenina</taxon>
        <taxon>Tetrahymenidae</taxon>
        <taxon>Tetrahymena</taxon>
    </lineage>
</organism>
<name>I7MFN5_TETTS</name>
<feature type="region of interest" description="Disordered" evidence="1">
    <location>
        <begin position="570"/>
        <end position="593"/>
    </location>
</feature>
<dbReference type="AlphaFoldDB" id="I7MFN5"/>
<dbReference type="HOGENOM" id="CLU_300274_0_0_1"/>
<evidence type="ECO:0000313" key="2">
    <source>
        <dbReference type="EMBL" id="EAS00379.1"/>
    </source>
</evidence>
<dbReference type="GeneID" id="7839470"/>
<accession>I7MFN5</accession>
<proteinExistence type="predicted"/>
<reference evidence="3" key="1">
    <citation type="journal article" date="2006" name="PLoS Biol.">
        <title>Macronuclear genome sequence of the ciliate Tetrahymena thermophila, a model eukaryote.</title>
        <authorList>
            <person name="Eisen J.A."/>
            <person name="Coyne R.S."/>
            <person name="Wu M."/>
            <person name="Wu D."/>
            <person name="Thiagarajan M."/>
            <person name="Wortman J.R."/>
            <person name="Badger J.H."/>
            <person name="Ren Q."/>
            <person name="Amedeo P."/>
            <person name="Jones K.M."/>
            <person name="Tallon L.J."/>
            <person name="Delcher A.L."/>
            <person name="Salzberg S.L."/>
            <person name="Silva J.C."/>
            <person name="Haas B.J."/>
            <person name="Majoros W.H."/>
            <person name="Farzad M."/>
            <person name="Carlton J.M."/>
            <person name="Smith R.K. Jr."/>
            <person name="Garg J."/>
            <person name="Pearlman R.E."/>
            <person name="Karrer K.M."/>
            <person name="Sun L."/>
            <person name="Manning G."/>
            <person name="Elde N.C."/>
            <person name="Turkewitz A.P."/>
            <person name="Asai D.J."/>
            <person name="Wilkes D.E."/>
            <person name="Wang Y."/>
            <person name="Cai H."/>
            <person name="Collins K."/>
            <person name="Stewart B.A."/>
            <person name="Lee S.R."/>
            <person name="Wilamowska K."/>
            <person name="Weinberg Z."/>
            <person name="Ruzzo W.L."/>
            <person name="Wloga D."/>
            <person name="Gaertig J."/>
            <person name="Frankel J."/>
            <person name="Tsao C.-C."/>
            <person name="Gorovsky M.A."/>
            <person name="Keeling P.J."/>
            <person name="Waller R.F."/>
            <person name="Patron N.J."/>
            <person name="Cherry J.M."/>
            <person name="Stover N.A."/>
            <person name="Krieger C.J."/>
            <person name="del Toro C."/>
            <person name="Ryder H.F."/>
            <person name="Williamson S.C."/>
            <person name="Barbeau R.A."/>
            <person name="Hamilton E.P."/>
            <person name="Orias E."/>
        </authorList>
    </citation>
    <scope>NUCLEOTIDE SEQUENCE [LARGE SCALE GENOMIC DNA]</scope>
    <source>
        <strain evidence="3">SB210</strain>
    </source>
</reference>
<feature type="compositionally biased region" description="Low complexity" evidence="1">
    <location>
        <begin position="669"/>
        <end position="681"/>
    </location>
</feature>
<keyword evidence="3" id="KW-1185">Reference proteome</keyword>